<dbReference type="EMBL" id="MHWS01000011">
    <property type="protein sequence ID" value="OHB12334.1"/>
    <property type="molecule type" value="Genomic_DNA"/>
</dbReference>
<evidence type="ECO:0000313" key="4">
    <source>
        <dbReference type="EMBL" id="OHB12334.1"/>
    </source>
</evidence>
<dbReference type="InterPro" id="IPR036366">
    <property type="entry name" value="PGBDSf"/>
</dbReference>
<organism evidence="4 5">
    <name type="scientific">Candidatus Zambryskibacteria bacterium RIFCSPLOWO2_12_FULL_39_16</name>
    <dbReference type="NCBI Taxonomy" id="1802775"/>
    <lineage>
        <taxon>Bacteria</taxon>
        <taxon>Candidatus Zambryskiibacteriota</taxon>
    </lineage>
</organism>
<evidence type="ECO:0000256" key="1">
    <source>
        <dbReference type="SAM" id="MobiDB-lite"/>
    </source>
</evidence>
<sequence>MKKLIVLTMILALVPLVGVSADETATVVASKIVCDSEADLPNWGNGGSAIVSTTAEDWVGAHPNCHLEEGWNFQWAADTSNPGDNTESAGDPWITFGPTDSNGVALVEIPATSVITWFREILQPGFISFSGWIQSGETPTPTIEDAVSAEIYCSTDVLNYDNYDLIDPIVADQTYYCVAFNAPIETPPITCDPGFHEVDNQCVEDEQQPVIGCTDDTANNFDSEATEDTDPTSCTYDQEPTETPVTTSGGGGASNTGGHHRDISNLLSGTNTGGEVLGASTGPVCEDYLKEYIKYEANNNPEEVKKLQIFLNQFFEIDNPITGFYGPITQDMVNKFQMHQEVAVLTPWTIAGFPTNGPTGYVYKTTKRWINILKCPESIAYSSYPSLP</sequence>
<dbReference type="Proteomes" id="UP000177276">
    <property type="component" value="Unassembled WGS sequence"/>
</dbReference>
<feature type="domain" description="Peptidoglycan binding-like" evidence="3">
    <location>
        <begin position="302"/>
        <end position="341"/>
    </location>
</feature>
<dbReference type="AlphaFoldDB" id="A0A1G2USG8"/>
<gene>
    <name evidence="4" type="ORF">A3G46_02010</name>
</gene>
<evidence type="ECO:0000256" key="2">
    <source>
        <dbReference type="SAM" id="SignalP"/>
    </source>
</evidence>
<dbReference type="InterPro" id="IPR002477">
    <property type="entry name" value="Peptidoglycan-bd-like"/>
</dbReference>
<protein>
    <recommendedName>
        <fullName evidence="3">Peptidoglycan binding-like domain-containing protein</fullName>
    </recommendedName>
</protein>
<name>A0A1G2USG8_9BACT</name>
<proteinExistence type="predicted"/>
<evidence type="ECO:0000259" key="3">
    <source>
        <dbReference type="Pfam" id="PF01471"/>
    </source>
</evidence>
<comment type="caution">
    <text evidence="4">The sequence shown here is derived from an EMBL/GenBank/DDBJ whole genome shotgun (WGS) entry which is preliminary data.</text>
</comment>
<keyword evidence="2" id="KW-0732">Signal</keyword>
<dbReference type="Gene3D" id="1.10.101.10">
    <property type="entry name" value="PGBD-like superfamily/PGBD"/>
    <property type="match status" value="1"/>
</dbReference>
<reference evidence="4 5" key="1">
    <citation type="journal article" date="2016" name="Nat. Commun.">
        <title>Thousands of microbial genomes shed light on interconnected biogeochemical processes in an aquifer system.</title>
        <authorList>
            <person name="Anantharaman K."/>
            <person name="Brown C.T."/>
            <person name="Hug L.A."/>
            <person name="Sharon I."/>
            <person name="Castelle C.J."/>
            <person name="Probst A.J."/>
            <person name="Thomas B.C."/>
            <person name="Singh A."/>
            <person name="Wilkins M.J."/>
            <person name="Karaoz U."/>
            <person name="Brodie E.L."/>
            <person name="Williams K.H."/>
            <person name="Hubbard S.S."/>
            <person name="Banfield J.F."/>
        </authorList>
    </citation>
    <scope>NUCLEOTIDE SEQUENCE [LARGE SCALE GENOMIC DNA]</scope>
</reference>
<feature type="chain" id="PRO_5009584757" description="Peptidoglycan binding-like domain-containing protein" evidence="2">
    <location>
        <begin position="22"/>
        <end position="388"/>
    </location>
</feature>
<accession>A0A1G2USG8</accession>
<dbReference type="InterPro" id="IPR036365">
    <property type="entry name" value="PGBD-like_sf"/>
</dbReference>
<feature type="signal peptide" evidence="2">
    <location>
        <begin position="1"/>
        <end position="21"/>
    </location>
</feature>
<feature type="region of interest" description="Disordered" evidence="1">
    <location>
        <begin position="221"/>
        <end position="263"/>
    </location>
</feature>
<dbReference type="Pfam" id="PF01471">
    <property type="entry name" value="PG_binding_1"/>
    <property type="match status" value="1"/>
</dbReference>
<feature type="compositionally biased region" description="Polar residues" evidence="1">
    <location>
        <begin position="231"/>
        <end position="245"/>
    </location>
</feature>
<dbReference type="SUPFAM" id="SSF47090">
    <property type="entry name" value="PGBD-like"/>
    <property type="match status" value="1"/>
</dbReference>
<evidence type="ECO:0000313" key="5">
    <source>
        <dbReference type="Proteomes" id="UP000177276"/>
    </source>
</evidence>